<dbReference type="AlphaFoldDB" id="A0A7J8SV99"/>
<dbReference type="PANTHER" id="PTHR31672">
    <property type="entry name" value="BNACNNG10540D PROTEIN"/>
    <property type="match status" value="1"/>
</dbReference>
<reference evidence="2 3" key="1">
    <citation type="journal article" date="2019" name="Genome Biol. Evol.">
        <title>Insights into the evolution of the New World diploid cottons (Gossypium, subgenus Houzingenia) based on genome sequencing.</title>
        <authorList>
            <person name="Grover C.E."/>
            <person name="Arick M.A. 2nd"/>
            <person name="Thrash A."/>
            <person name="Conover J.L."/>
            <person name="Sanders W.S."/>
            <person name="Peterson D.G."/>
            <person name="Frelichowski J.E."/>
            <person name="Scheffler J.A."/>
            <person name="Scheffler B.E."/>
            <person name="Wendel J.F."/>
        </authorList>
    </citation>
    <scope>NUCLEOTIDE SEQUENCE [LARGE SCALE GENOMIC DNA]</scope>
    <source>
        <strain evidence="2">27</strain>
        <tissue evidence="2">Leaf</tissue>
    </source>
</reference>
<dbReference type="Proteomes" id="UP000593561">
    <property type="component" value="Unassembled WGS sequence"/>
</dbReference>
<comment type="caution">
    <text evidence="2">The sequence shown here is derived from an EMBL/GenBank/DDBJ whole genome shotgun (WGS) entry which is preliminary data.</text>
</comment>
<dbReference type="SUPFAM" id="SSF50965">
    <property type="entry name" value="Galactose oxidase, central domain"/>
    <property type="match status" value="1"/>
</dbReference>
<dbReference type="PANTHER" id="PTHR31672:SF13">
    <property type="entry name" value="F-BOX PROTEIN CPR30-LIKE"/>
    <property type="match status" value="1"/>
</dbReference>
<protein>
    <recommendedName>
        <fullName evidence="1">F-box associated beta-propeller type 1 domain-containing protein</fullName>
    </recommendedName>
</protein>
<evidence type="ECO:0000313" key="2">
    <source>
        <dbReference type="EMBL" id="MBA0629755.1"/>
    </source>
</evidence>
<dbReference type="EMBL" id="JABFAC010000011">
    <property type="protein sequence ID" value="MBA0629755.1"/>
    <property type="molecule type" value="Genomic_DNA"/>
</dbReference>
<dbReference type="InterPro" id="IPR050796">
    <property type="entry name" value="SCF_F-box_component"/>
</dbReference>
<dbReference type="InterPro" id="IPR011043">
    <property type="entry name" value="Gal_Oxase/kelch_b-propeller"/>
</dbReference>
<feature type="domain" description="F-box associated beta-propeller type 1" evidence="1">
    <location>
        <begin position="70"/>
        <end position="375"/>
    </location>
</feature>
<organism evidence="2 3">
    <name type="scientific">Gossypium davidsonii</name>
    <name type="common">Davidson's cotton</name>
    <name type="synonym">Gossypium klotzschianum subsp. davidsonii</name>
    <dbReference type="NCBI Taxonomy" id="34287"/>
    <lineage>
        <taxon>Eukaryota</taxon>
        <taxon>Viridiplantae</taxon>
        <taxon>Streptophyta</taxon>
        <taxon>Embryophyta</taxon>
        <taxon>Tracheophyta</taxon>
        <taxon>Spermatophyta</taxon>
        <taxon>Magnoliopsida</taxon>
        <taxon>eudicotyledons</taxon>
        <taxon>Gunneridae</taxon>
        <taxon>Pentapetalae</taxon>
        <taxon>rosids</taxon>
        <taxon>malvids</taxon>
        <taxon>Malvales</taxon>
        <taxon>Malvaceae</taxon>
        <taxon>Malvoideae</taxon>
        <taxon>Gossypium</taxon>
    </lineage>
</organism>
<feature type="domain" description="F-box associated beta-propeller type 1" evidence="1">
    <location>
        <begin position="388"/>
        <end position="555"/>
    </location>
</feature>
<keyword evidence="3" id="KW-1185">Reference proteome</keyword>
<evidence type="ECO:0000313" key="3">
    <source>
        <dbReference type="Proteomes" id="UP000593561"/>
    </source>
</evidence>
<dbReference type="Pfam" id="PF07734">
    <property type="entry name" value="FBA_1"/>
    <property type="match status" value="2"/>
</dbReference>
<sequence length="562" mass="64384">MTGPNEGCYMKNMVEGDIMVYSVGRGFQLDPSLSSTVFVSIGVLLFVSKHLHNNLNLLLIRYDGNTFQLISLNFPTKKINVKQNIHLPFFKNAIPSVYGACHGLLSLREPSTNKAAIWNPSTREFKILPPSSVQCSPYFSSIQEGCLTLVDVSFSHAAFGFDSKTDDYKVILFVALTFINSEEEHHFESQVELYSFRSDSWKEIPSPDYTLTHLFLGNNYIDGICYWKTECLAFHDFIGPILSFDMANEKFSILSIPEFIGTFSKCYFNLLVFNGSLGVITYGWNGIGMSFDLWIRSEGVWTKQFSIESISGAVYPLGFGKNDEFFLRNTNNEVLLFDPSTQELNKLETNTYLDNFLYSISLLHVYVYVESLIRINRIQEPKEHIIRQPTEDNEVFVYGACHGLLCLHDPLTDKAAIWNPSTKEFKILPPSSIQRPSYLSPMEGYLTLDDVYFHGTAFGFDDYNVIRFVTLNFFNSEEEHPHPHFMYQVELYSLRSDSRKEIPSPNDTPTGIILRNNYLNGICYWKTEMGTYLDFRALILSFDLVNEKFSILPIPKLVRSFP</sequence>
<accession>A0A7J8SV99</accession>
<proteinExistence type="predicted"/>
<name>A0A7J8SV99_GOSDV</name>
<evidence type="ECO:0000259" key="1">
    <source>
        <dbReference type="Pfam" id="PF07734"/>
    </source>
</evidence>
<dbReference type="NCBIfam" id="TIGR01640">
    <property type="entry name" value="F_box_assoc_1"/>
    <property type="match status" value="2"/>
</dbReference>
<dbReference type="InterPro" id="IPR006527">
    <property type="entry name" value="F-box-assoc_dom_typ1"/>
</dbReference>
<dbReference type="InterPro" id="IPR017451">
    <property type="entry name" value="F-box-assoc_interact_dom"/>
</dbReference>
<gene>
    <name evidence="2" type="ORF">Godav_024263</name>
</gene>